<comment type="caution">
    <text evidence="2">The sequence shown here is derived from an EMBL/GenBank/DDBJ whole genome shotgun (WGS) entry which is preliminary data.</text>
</comment>
<dbReference type="EMBL" id="KZ308173">
    <property type="protein sequence ID" value="KAG8223799.1"/>
    <property type="molecule type" value="Genomic_DNA"/>
</dbReference>
<gene>
    <name evidence="2" type="ORF">J437_LFUL001520</name>
</gene>
<dbReference type="Proteomes" id="UP000792457">
    <property type="component" value="Unassembled WGS sequence"/>
</dbReference>
<protein>
    <submittedName>
        <fullName evidence="2">Uncharacterized protein</fullName>
    </submittedName>
</protein>
<accession>A0A8K0JX69</accession>
<keyword evidence="3" id="KW-1185">Reference proteome</keyword>
<dbReference type="AlphaFoldDB" id="A0A8K0JX69"/>
<reference evidence="2" key="2">
    <citation type="submission" date="2017-10" db="EMBL/GenBank/DDBJ databases">
        <title>Ladona fulva Genome sequencing and assembly.</title>
        <authorList>
            <person name="Murali S."/>
            <person name="Richards S."/>
            <person name="Bandaranaike D."/>
            <person name="Bellair M."/>
            <person name="Blankenburg K."/>
            <person name="Chao H."/>
            <person name="Dinh H."/>
            <person name="Doddapaneni H."/>
            <person name="Dugan-Rocha S."/>
            <person name="Elkadiri S."/>
            <person name="Gnanaolivu R."/>
            <person name="Hernandez B."/>
            <person name="Skinner E."/>
            <person name="Javaid M."/>
            <person name="Lee S."/>
            <person name="Li M."/>
            <person name="Ming W."/>
            <person name="Munidasa M."/>
            <person name="Muniz J."/>
            <person name="Nguyen L."/>
            <person name="Hughes D."/>
            <person name="Osuji N."/>
            <person name="Pu L.-L."/>
            <person name="Puazo M."/>
            <person name="Qu C."/>
            <person name="Quiroz J."/>
            <person name="Raj R."/>
            <person name="Weissenberger G."/>
            <person name="Xin Y."/>
            <person name="Zou X."/>
            <person name="Han Y."/>
            <person name="Worley K."/>
            <person name="Muzny D."/>
            <person name="Gibbs R."/>
        </authorList>
    </citation>
    <scope>NUCLEOTIDE SEQUENCE</scope>
    <source>
        <strain evidence="2">Sampled in the wild</strain>
    </source>
</reference>
<proteinExistence type="predicted"/>
<evidence type="ECO:0000256" key="1">
    <source>
        <dbReference type="SAM" id="MobiDB-lite"/>
    </source>
</evidence>
<name>A0A8K0JX69_LADFU</name>
<organism evidence="2 3">
    <name type="scientific">Ladona fulva</name>
    <name type="common">Scarce chaser dragonfly</name>
    <name type="synonym">Libellula fulva</name>
    <dbReference type="NCBI Taxonomy" id="123851"/>
    <lineage>
        <taxon>Eukaryota</taxon>
        <taxon>Metazoa</taxon>
        <taxon>Ecdysozoa</taxon>
        <taxon>Arthropoda</taxon>
        <taxon>Hexapoda</taxon>
        <taxon>Insecta</taxon>
        <taxon>Pterygota</taxon>
        <taxon>Palaeoptera</taxon>
        <taxon>Odonata</taxon>
        <taxon>Epiprocta</taxon>
        <taxon>Anisoptera</taxon>
        <taxon>Libelluloidea</taxon>
        <taxon>Libellulidae</taxon>
        <taxon>Ladona</taxon>
    </lineage>
</organism>
<feature type="region of interest" description="Disordered" evidence="1">
    <location>
        <begin position="102"/>
        <end position="133"/>
    </location>
</feature>
<sequence length="292" mass="33244">MYGFLYGLRRLVQGDAKHPRAPLGSNFRPPQPLHHRPVRTNIEFTSQQTTNGGKYCPSMHREVYYKGFEQLETALRSREEGGALDSAIFAGAERHLPSPILEIAGKEKKTRPPGDGRTSQNGGEKKTIQKRRERFGMRGMWKEISRGRCYSLLKNHLRSSHTTHPYPNSFQPQTSQDAFGIPNSNVQRFGYLSTSFSFLSTPFCSFNTLPAEPDPVLPKVSYHLQNLLPYPHQKHPFPRISYSTVHISTLWAGAPSGSVDWNTNEYPFDRRSNGACWRWRRVAREIGTTTVP</sequence>
<dbReference type="OrthoDB" id="5978072at2759"/>
<evidence type="ECO:0000313" key="3">
    <source>
        <dbReference type="Proteomes" id="UP000792457"/>
    </source>
</evidence>
<evidence type="ECO:0000313" key="2">
    <source>
        <dbReference type="EMBL" id="KAG8223799.1"/>
    </source>
</evidence>
<feature type="compositionally biased region" description="Basic and acidic residues" evidence="1">
    <location>
        <begin position="104"/>
        <end position="114"/>
    </location>
</feature>
<reference evidence="2" key="1">
    <citation type="submission" date="2013-04" db="EMBL/GenBank/DDBJ databases">
        <authorList>
            <person name="Qu J."/>
            <person name="Murali S.C."/>
            <person name="Bandaranaike D."/>
            <person name="Bellair M."/>
            <person name="Blankenburg K."/>
            <person name="Chao H."/>
            <person name="Dinh H."/>
            <person name="Doddapaneni H."/>
            <person name="Downs B."/>
            <person name="Dugan-Rocha S."/>
            <person name="Elkadiri S."/>
            <person name="Gnanaolivu R.D."/>
            <person name="Hernandez B."/>
            <person name="Javaid M."/>
            <person name="Jayaseelan J.C."/>
            <person name="Lee S."/>
            <person name="Li M."/>
            <person name="Ming W."/>
            <person name="Munidasa M."/>
            <person name="Muniz J."/>
            <person name="Nguyen L."/>
            <person name="Ongeri F."/>
            <person name="Osuji N."/>
            <person name="Pu L.-L."/>
            <person name="Puazo M."/>
            <person name="Qu C."/>
            <person name="Quiroz J."/>
            <person name="Raj R."/>
            <person name="Weissenberger G."/>
            <person name="Xin Y."/>
            <person name="Zou X."/>
            <person name="Han Y."/>
            <person name="Richards S."/>
            <person name="Worley K."/>
            <person name="Muzny D."/>
            <person name="Gibbs R."/>
        </authorList>
    </citation>
    <scope>NUCLEOTIDE SEQUENCE</scope>
    <source>
        <strain evidence="2">Sampled in the wild</strain>
    </source>
</reference>